<reference evidence="1" key="1">
    <citation type="journal article" date="2020" name="New Phytol.">
        <title>Comparative genomics reveals dynamic genome evolution in host specialist ectomycorrhizal fungi.</title>
        <authorList>
            <person name="Lofgren L.A."/>
            <person name="Nguyen N.H."/>
            <person name="Vilgalys R."/>
            <person name="Ruytinx J."/>
            <person name="Liao H.L."/>
            <person name="Branco S."/>
            <person name="Kuo A."/>
            <person name="LaButti K."/>
            <person name="Lipzen A."/>
            <person name="Andreopoulos W."/>
            <person name="Pangilinan J."/>
            <person name="Riley R."/>
            <person name="Hundley H."/>
            <person name="Na H."/>
            <person name="Barry K."/>
            <person name="Grigoriev I.V."/>
            <person name="Stajich J.E."/>
            <person name="Kennedy P.G."/>
        </authorList>
    </citation>
    <scope>NUCLEOTIDE SEQUENCE</scope>
    <source>
        <strain evidence="1">FC423</strain>
    </source>
</reference>
<gene>
    <name evidence="1" type="ORF">F5147DRAFT_659336</name>
</gene>
<dbReference type="GeneID" id="64696834"/>
<evidence type="ECO:0000313" key="1">
    <source>
        <dbReference type="EMBL" id="KAG2086020.1"/>
    </source>
</evidence>
<protein>
    <submittedName>
        <fullName evidence="1">Uncharacterized protein</fullName>
    </submittedName>
</protein>
<dbReference type="Proteomes" id="UP000823399">
    <property type="component" value="Unassembled WGS sequence"/>
</dbReference>
<sequence>MPDCTLQHPYLAPSSTLLVRVRATLIQVIATARRNRFLLFTVRESVDPPSSKTHADPSRFLLFAVHESVDPPSSSSHADPSHFPLFTVLHEYMGHELLPAAGYIPS</sequence>
<evidence type="ECO:0000313" key="2">
    <source>
        <dbReference type="Proteomes" id="UP000823399"/>
    </source>
</evidence>
<dbReference type="AlphaFoldDB" id="A0A9P7ESR5"/>
<comment type="caution">
    <text evidence="1">The sequence shown here is derived from an EMBL/GenBank/DDBJ whole genome shotgun (WGS) entry which is preliminary data.</text>
</comment>
<dbReference type="RefSeq" id="XP_041284812.1">
    <property type="nucleotide sequence ID" value="XM_041434575.1"/>
</dbReference>
<proteinExistence type="predicted"/>
<accession>A0A9P7ESR5</accession>
<name>A0A9P7ESR5_9AGAM</name>
<organism evidence="1 2">
    <name type="scientific">Suillus discolor</name>
    <dbReference type="NCBI Taxonomy" id="1912936"/>
    <lineage>
        <taxon>Eukaryota</taxon>
        <taxon>Fungi</taxon>
        <taxon>Dikarya</taxon>
        <taxon>Basidiomycota</taxon>
        <taxon>Agaricomycotina</taxon>
        <taxon>Agaricomycetes</taxon>
        <taxon>Agaricomycetidae</taxon>
        <taxon>Boletales</taxon>
        <taxon>Suillineae</taxon>
        <taxon>Suillaceae</taxon>
        <taxon>Suillus</taxon>
    </lineage>
</organism>
<keyword evidence="2" id="KW-1185">Reference proteome</keyword>
<dbReference type="EMBL" id="JABBWM010000154">
    <property type="protein sequence ID" value="KAG2086020.1"/>
    <property type="molecule type" value="Genomic_DNA"/>
</dbReference>